<feature type="region of interest" description="Disordered" evidence="1">
    <location>
        <begin position="119"/>
        <end position="138"/>
    </location>
</feature>
<protein>
    <submittedName>
        <fullName evidence="2">Uncharacterized protein</fullName>
    </submittedName>
</protein>
<dbReference type="AlphaFoldDB" id="A0A482WM73"/>
<accession>A0A482WM73</accession>
<evidence type="ECO:0000313" key="3">
    <source>
        <dbReference type="Proteomes" id="UP000291343"/>
    </source>
</evidence>
<reference evidence="2 3" key="1">
    <citation type="journal article" date="2017" name="Gigascience">
        <title>Genome sequence of the small brown planthopper, Laodelphax striatellus.</title>
        <authorList>
            <person name="Zhu J."/>
            <person name="Jiang F."/>
            <person name="Wang X."/>
            <person name="Yang P."/>
            <person name="Bao Y."/>
            <person name="Zhao W."/>
            <person name="Wang W."/>
            <person name="Lu H."/>
            <person name="Wang Q."/>
            <person name="Cui N."/>
            <person name="Li J."/>
            <person name="Chen X."/>
            <person name="Luo L."/>
            <person name="Yu J."/>
            <person name="Kang L."/>
            <person name="Cui F."/>
        </authorList>
    </citation>
    <scope>NUCLEOTIDE SEQUENCE [LARGE SCALE GENOMIC DNA]</scope>
    <source>
        <strain evidence="2">Lst14</strain>
    </source>
</reference>
<sequence length="166" mass="19096">MSIRPIRSVVAKTTRASVVCLSLQLRSQTIALSEPRRNVDGRLPRKWASSGASGLRSQDRQISTTRKQNSNWYNESSTPLKLMQVSRRLAMYAPWWHKEKLKQICCACQAYCARQRETARTKQTDLTQDKKQTNSNWYDETSTPLKLMRVSRRLAVDAPLVGIKRN</sequence>
<dbReference type="SMR" id="A0A482WM73"/>
<keyword evidence="3" id="KW-1185">Reference proteome</keyword>
<dbReference type="Proteomes" id="UP000291343">
    <property type="component" value="Unassembled WGS sequence"/>
</dbReference>
<comment type="caution">
    <text evidence="2">The sequence shown here is derived from an EMBL/GenBank/DDBJ whole genome shotgun (WGS) entry which is preliminary data.</text>
</comment>
<proteinExistence type="predicted"/>
<gene>
    <name evidence="2" type="ORF">LSTR_LSTR010255</name>
</gene>
<feature type="region of interest" description="Disordered" evidence="1">
    <location>
        <begin position="42"/>
        <end position="73"/>
    </location>
</feature>
<name>A0A482WM73_LAOST</name>
<evidence type="ECO:0000256" key="1">
    <source>
        <dbReference type="SAM" id="MobiDB-lite"/>
    </source>
</evidence>
<organism evidence="2 3">
    <name type="scientific">Laodelphax striatellus</name>
    <name type="common">Small brown planthopper</name>
    <name type="synonym">Delphax striatella</name>
    <dbReference type="NCBI Taxonomy" id="195883"/>
    <lineage>
        <taxon>Eukaryota</taxon>
        <taxon>Metazoa</taxon>
        <taxon>Ecdysozoa</taxon>
        <taxon>Arthropoda</taxon>
        <taxon>Hexapoda</taxon>
        <taxon>Insecta</taxon>
        <taxon>Pterygota</taxon>
        <taxon>Neoptera</taxon>
        <taxon>Paraneoptera</taxon>
        <taxon>Hemiptera</taxon>
        <taxon>Auchenorrhyncha</taxon>
        <taxon>Fulgoroidea</taxon>
        <taxon>Delphacidae</taxon>
        <taxon>Criomorphinae</taxon>
        <taxon>Laodelphax</taxon>
    </lineage>
</organism>
<evidence type="ECO:0000313" key="2">
    <source>
        <dbReference type="EMBL" id="RZF34281.1"/>
    </source>
</evidence>
<feature type="compositionally biased region" description="Basic and acidic residues" evidence="1">
    <location>
        <begin position="119"/>
        <end position="132"/>
    </location>
</feature>
<feature type="compositionally biased region" description="Polar residues" evidence="1">
    <location>
        <begin position="50"/>
        <end position="73"/>
    </location>
</feature>
<dbReference type="EMBL" id="QKKF02032163">
    <property type="protein sequence ID" value="RZF34281.1"/>
    <property type="molecule type" value="Genomic_DNA"/>
</dbReference>
<dbReference type="InParanoid" id="A0A482WM73"/>